<dbReference type="PANTHER" id="PTHR42809">
    <property type="entry name" value="FLAVODOXIN 2"/>
    <property type="match status" value="1"/>
</dbReference>
<dbReference type="PANTHER" id="PTHR42809:SF1">
    <property type="entry name" value="FLAVODOXIN 1"/>
    <property type="match status" value="1"/>
</dbReference>
<evidence type="ECO:0000256" key="3">
    <source>
        <dbReference type="ARBA" id="ARBA00005267"/>
    </source>
</evidence>
<keyword evidence="4 8" id="KW-0813">Transport</keyword>
<dbReference type="Proteomes" id="UP000037109">
    <property type="component" value="Unassembled WGS sequence"/>
</dbReference>
<evidence type="ECO:0000256" key="2">
    <source>
        <dbReference type="ARBA" id="ARBA00003297"/>
    </source>
</evidence>
<dbReference type="GO" id="GO:0010181">
    <property type="term" value="F:FMN binding"/>
    <property type="evidence" value="ECO:0007669"/>
    <property type="project" value="UniProtKB-UniRule"/>
</dbReference>
<proteinExistence type="inferred from homology"/>
<gene>
    <name evidence="10" type="ORF">AF332_16220</name>
</gene>
<dbReference type="NCBIfam" id="NF005246">
    <property type="entry name" value="PRK06756.1"/>
    <property type="match status" value="1"/>
</dbReference>
<keyword evidence="7 8" id="KW-0249">Electron transport</keyword>
<evidence type="ECO:0000259" key="9">
    <source>
        <dbReference type="PROSITE" id="PS50902"/>
    </source>
</evidence>
<evidence type="ECO:0000256" key="5">
    <source>
        <dbReference type="ARBA" id="ARBA00022630"/>
    </source>
</evidence>
<dbReference type="InterPro" id="IPR029039">
    <property type="entry name" value="Flavoprotein-like_sf"/>
</dbReference>
<comment type="caution">
    <text evidence="10">The sequence shown here is derived from an EMBL/GenBank/DDBJ whole genome shotgun (WGS) entry which is preliminary data.</text>
</comment>
<dbReference type="InterPro" id="IPR050619">
    <property type="entry name" value="Flavodoxin"/>
</dbReference>
<dbReference type="EMBL" id="LGUF01000007">
    <property type="protein sequence ID" value="KON88198.1"/>
    <property type="molecule type" value="Genomic_DNA"/>
</dbReference>
<evidence type="ECO:0000256" key="1">
    <source>
        <dbReference type="ARBA" id="ARBA00001917"/>
    </source>
</evidence>
<dbReference type="OrthoDB" id="9790745at2"/>
<sequence length="155" mass="17408">MKAFIGYLSMSGNTEDMASILKNVLISKGCEVDIESLDMIGVHSILAYDCIFIGAYTWGDGDLPYEAEDFFEEMNDHDLTGIHAACFGSGDHAYPKFCAAVDTLADKLNERGALVYPHRLKIELNPETDDQILECQQFAESAYEWVMKKREVEHV</sequence>
<dbReference type="AlphaFoldDB" id="A0A0M0GEK3"/>
<comment type="cofactor">
    <cofactor evidence="1 8">
        <name>FMN</name>
        <dbReference type="ChEBI" id="CHEBI:58210"/>
    </cofactor>
</comment>
<evidence type="ECO:0000256" key="4">
    <source>
        <dbReference type="ARBA" id="ARBA00022448"/>
    </source>
</evidence>
<dbReference type="PATRIC" id="fig|1459.3.peg.3540"/>
<keyword evidence="5 8" id="KW-0285">Flavoprotein</keyword>
<dbReference type="GO" id="GO:0016651">
    <property type="term" value="F:oxidoreductase activity, acting on NAD(P)H"/>
    <property type="evidence" value="ECO:0007669"/>
    <property type="project" value="UniProtKB-ARBA"/>
</dbReference>
<feature type="domain" description="Flavodoxin-like" evidence="9">
    <location>
        <begin position="3"/>
        <end position="143"/>
    </location>
</feature>
<comment type="similarity">
    <text evidence="3 8">Belongs to the flavodoxin family.</text>
</comment>
<evidence type="ECO:0000313" key="11">
    <source>
        <dbReference type="Proteomes" id="UP000037109"/>
    </source>
</evidence>
<evidence type="ECO:0000256" key="8">
    <source>
        <dbReference type="RuleBase" id="RU367037"/>
    </source>
</evidence>
<evidence type="ECO:0000256" key="7">
    <source>
        <dbReference type="ARBA" id="ARBA00022982"/>
    </source>
</evidence>
<organism evidence="10 11">
    <name type="scientific">Sporosarcina globispora</name>
    <name type="common">Bacillus globisporus</name>
    <dbReference type="NCBI Taxonomy" id="1459"/>
    <lineage>
        <taxon>Bacteria</taxon>
        <taxon>Bacillati</taxon>
        <taxon>Bacillota</taxon>
        <taxon>Bacilli</taxon>
        <taxon>Bacillales</taxon>
        <taxon>Caryophanaceae</taxon>
        <taxon>Sporosarcina</taxon>
    </lineage>
</organism>
<dbReference type="STRING" id="1459.AF332_16220"/>
<protein>
    <recommendedName>
        <fullName evidence="8">Flavodoxin</fullName>
    </recommendedName>
</protein>
<reference evidence="11" key="1">
    <citation type="submission" date="2015-07" db="EMBL/GenBank/DDBJ databases">
        <title>Fjat-10036 dsm4.</title>
        <authorList>
            <person name="Liu B."/>
            <person name="Wang J."/>
            <person name="Zhu Y."/>
            <person name="Liu G."/>
            <person name="Chen Q."/>
            <person name="Chen Z."/>
            <person name="Lan J."/>
            <person name="Che J."/>
            <person name="Ge C."/>
            <person name="Shi H."/>
            <person name="Pan Z."/>
            <person name="Liu X."/>
        </authorList>
    </citation>
    <scope>NUCLEOTIDE SEQUENCE [LARGE SCALE GENOMIC DNA]</scope>
    <source>
        <strain evidence="11">DSM 4</strain>
    </source>
</reference>
<dbReference type="Pfam" id="PF00258">
    <property type="entry name" value="Flavodoxin_1"/>
    <property type="match status" value="1"/>
</dbReference>
<evidence type="ECO:0000256" key="6">
    <source>
        <dbReference type="ARBA" id="ARBA00022643"/>
    </source>
</evidence>
<dbReference type="InterPro" id="IPR008254">
    <property type="entry name" value="Flavodoxin/NO_synth"/>
</dbReference>
<dbReference type="Gene3D" id="3.40.50.360">
    <property type="match status" value="1"/>
</dbReference>
<keyword evidence="6 8" id="KW-0288">FMN</keyword>
<accession>A0A0M0GEK3</accession>
<dbReference type="InterPro" id="IPR010087">
    <property type="entry name" value="Flav_short"/>
</dbReference>
<comment type="function">
    <text evidence="2 8">Low-potential electron donor to a number of redox enzymes.</text>
</comment>
<dbReference type="GO" id="GO:0009055">
    <property type="term" value="F:electron transfer activity"/>
    <property type="evidence" value="ECO:0007669"/>
    <property type="project" value="UniProtKB-UniRule"/>
</dbReference>
<evidence type="ECO:0000313" key="10">
    <source>
        <dbReference type="EMBL" id="KON88198.1"/>
    </source>
</evidence>
<name>A0A0M0GEK3_SPOGL</name>
<dbReference type="RefSeq" id="WP_053435569.1">
    <property type="nucleotide sequence ID" value="NZ_LGUF01000007.1"/>
</dbReference>
<dbReference type="SUPFAM" id="SSF52218">
    <property type="entry name" value="Flavoproteins"/>
    <property type="match status" value="1"/>
</dbReference>
<keyword evidence="11" id="KW-1185">Reference proteome</keyword>
<dbReference type="NCBIfam" id="TIGR01753">
    <property type="entry name" value="flav_short"/>
    <property type="match status" value="1"/>
</dbReference>
<dbReference type="PROSITE" id="PS50902">
    <property type="entry name" value="FLAVODOXIN_LIKE"/>
    <property type="match status" value="1"/>
</dbReference>
<dbReference type="NCBIfam" id="NF005216">
    <property type="entry name" value="PRK06703.1"/>
    <property type="match status" value="1"/>
</dbReference>